<evidence type="ECO:0000256" key="8">
    <source>
        <dbReference type="ARBA" id="ARBA00023114"/>
    </source>
</evidence>
<comment type="subunit">
    <text evidence="2">Homotrimer.</text>
</comment>
<dbReference type="Gene3D" id="2.40.160.10">
    <property type="entry name" value="Porin"/>
    <property type="match status" value="1"/>
</dbReference>
<evidence type="ECO:0000256" key="11">
    <source>
        <dbReference type="SAM" id="SignalP"/>
    </source>
</evidence>
<feature type="domain" description="Porin" evidence="12">
    <location>
        <begin position="16"/>
        <end position="323"/>
    </location>
</feature>
<evidence type="ECO:0000256" key="5">
    <source>
        <dbReference type="ARBA" id="ARBA00022692"/>
    </source>
</evidence>
<dbReference type="InterPro" id="IPR033900">
    <property type="entry name" value="Gram_neg_porin_domain"/>
</dbReference>
<organism evidence="13 14">
    <name type="scientific">Cupriavidus basilensis</name>
    <dbReference type="NCBI Taxonomy" id="68895"/>
    <lineage>
        <taxon>Bacteria</taxon>
        <taxon>Pseudomonadati</taxon>
        <taxon>Pseudomonadota</taxon>
        <taxon>Betaproteobacteria</taxon>
        <taxon>Burkholderiales</taxon>
        <taxon>Burkholderiaceae</taxon>
        <taxon>Cupriavidus</taxon>
    </lineage>
</organism>
<dbReference type="InterPro" id="IPR023614">
    <property type="entry name" value="Porin_dom_sf"/>
</dbReference>
<dbReference type="EMBL" id="JARJLM010000319">
    <property type="protein sequence ID" value="MDF3834981.1"/>
    <property type="molecule type" value="Genomic_DNA"/>
</dbReference>
<dbReference type="InterPro" id="IPR050298">
    <property type="entry name" value="Gram-neg_bact_OMP"/>
</dbReference>
<accession>A0ABT6AQT0</accession>
<evidence type="ECO:0000256" key="1">
    <source>
        <dbReference type="ARBA" id="ARBA00004571"/>
    </source>
</evidence>
<keyword evidence="8" id="KW-0626">Porin</keyword>
<proteinExistence type="predicted"/>
<keyword evidence="7" id="KW-0406">Ion transport</keyword>
<name>A0ABT6AQT0_9BURK</name>
<evidence type="ECO:0000256" key="10">
    <source>
        <dbReference type="ARBA" id="ARBA00023237"/>
    </source>
</evidence>
<dbReference type="Pfam" id="PF13609">
    <property type="entry name" value="Porin_4"/>
    <property type="match status" value="1"/>
</dbReference>
<reference evidence="13 14" key="1">
    <citation type="submission" date="2023-03" db="EMBL/GenBank/DDBJ databases">
        <title>Draft assemblies of triclosan tolerant bacteria isolated from returned activated sludge.</title>
        <authorList>
            <person name="Van Hamelsveld S."/>
        </authorList>
    </citation>
    <scope>NUCLEOTIDE SEQUENCE [LARGE SCALE GENOMIC DNA]</scope>
    <source>
        <strain evidence="13 14">GW210010_S58</strain>
    </source>
</reference>
<keyword evidence="9" id="KW-0472">Membrane</keyword>
<evidence type="ECO:0000313" key="14">
    <source>
        <dbReference type="Proteomes" id="UP001216674"/>
    </source>
</evidence>
<evidence type="ECO:0000256" key="4">
    <source>
        <dbReference type="ARBA" id="ARBA00022452"/>
    </source>
</evidence>
<dbReference type="PANTHER" id="PTHR34501:SF9">
    <property type="entry name" value="MAJOR OUTER MEMBRANE PROTEIN P.IA"/>
    <property type="match status" value="1"/>
</dbReference>
<feature type="signal peptide" evidence="11">
    <location>
        <begin position="1"/>
        <end position="25"/>
    </location>
</feature>
<evidence type="ECO:0000313" key="13">
    <source>
        <dbReference type="EMBL" id="MDF3834981.1"/>
    </source>
</evidence>
<dbReference type="Proteomes" id="UP001216674">
    <property type="component" value="Unassembled WGS sequence"/>
</dbReference>
<keyword evidence="3" id="KW-0813">Transport</keyword>
<keyword evidence="5" id="KW-0812">Transmembrane</keyword>
<evidence type="ECO:0000256" key="7">
    <source>
        <dbReference type="ARBA" id="ARBA00023065"/>
    </source>
</evidence>
<dbReference type="CDD" id="cd00342">
    <property type="entry name" value="gram_neg_porins"/>
    <property type="match status" value="1"/>
</dbReference>
<comment type="caution">
    <text evidence="13">The sequence shown here is derived from an EMBL/GenBank/DDBJ whole genome shotgun (WGS) entry which is preliminary data.</text>
</comment>
<dbReference type="RefSeq" id="WP_276265902.1">
    <property type="nucleotide sequence ID" value="NZ_JARJLM010000319.1"/>
</dbReference>
<dbReference type="SUPFAM" id="SSF56935">
    <property type="entry name" value="Porins"/>
    <property type="match status" value="1"/>
</dbReference>
<keyword evidence="4" id="KW-1134">Transmembrane beta strand</keyword>
<dbReference type="PANTHER" id="PTHR34501">
    <property type="entry name" value="PROTEIN YDDL-RELATED"/>
    <property type="match status" value="1"/>
</dbReference>
<evidence type="ECO:0000259" key="12">
    <source>
        <dbReference type="Pfam" id="PF13609"/>
    </source>
</evidence>
<evidence type="ECO:0000256" key="3">
    <source>
        <dbReference type="ARBA" id="ARBA00022448"/>
    </source>
</evidence>
<keyword evidence="14" id="KW-1185">Reference proteome</keyword>
<evidence type="ECO:0000256" key="9">
    <source>
        <dbReference type="ARBA" id="ARBA00023136"/>
    </source>
</evidence>
<keyword evidence="6 11" id="KW-0732">Signal</keyword>
<sequence>MKHPIRVSMLIHPLVLLCASSGAHAQSSVSLYGIADAGIRYATNANAGKDRKFELSEGALTGSRFGLRGEENLGGSLLTFFQLEGGFDLGTGASLQSSASTGYAQTGTGTGGSGRLFGRQAFVGIKSEYGAISFGRQYSVGYQSMAGAQIFGNPNLDTLIIVSKYTGSRQDNAVKYEGKFGGFSAAADYAFGEITGNTSANSAAGVALGYMAGGISVGLNYTTAHSADGREARRTVGIAGGYAIGPFKATLGYLGNRYKTAETRNDVFIGGLSYTPVAAWLFGVGAFRDKQRDPGGSRATIYGMIDYRLSKRTNVYLETDYNRITGRYELIKSQGVPGGKFGAMLGLRHLF</sequence>
<gene>
    <name evidence="13" type="ORF">P3W85_18750</name>
</gene>
<feature type="chain" id="PRO_5046822757" evidence="11">
    <location>
        <begin position="26"/>
        <end position="351"/>
    </location>
</feature>
<protein>
    <submittedName>
        <fullName evidence="13">Porin</fullName>
    </submittedName>
</protein>
<comment type="subcellular location">
    <subcellularLocation>
        <location evidence="1">Cell outer membrane</location>
        <topology evidence="1">Multi-pass membrane protein</topology>
    </subcellularLocation>
</comment>
<evidence type="ECO:0000256" key="2">
    <source>
        <dbReference type="ARBA" id="ARBA00011233"/>
    </source>
</evidence>
<keyword evidence="10" id="KW-0998">Cell outer membrane</keyword>
<evidence type="ECO:0000256" key="6">
    <source>
        <dbReference type="ARBA" id="ARBA00022729"/>
    </source>
</evidence>